<comment type="subcellular location">
    <subcellularLocation>
        <location evidence="1">Membrane</location>
        <topology evidence="1">Multi-pass membrane protein</topology>
    </subcellularLocation>
</comment>
<dbReference type="GO" id="GO:0016020">
    <property type="term" value="C:membrane"/>
    <property type="evidence" value="ECO:0007669"/>
    <property type="project" value="UniProtKB-SubCell"/>
</dbReference>
<evidence type="ECO:0000256" key="11">
    <source>
        <dbReference type="ARBA" id="ARBA00082544"/>
    </source>
</evidence>
<keyword evidence="3" id="KW-0812">Transmembrane</keyword>
<dbReference type="PANTHER" id="PTHR24322:SF736">
    <property type="entry name" value="RETINOL DEHYDROGENASE 10"/>
    <property type="match status" value="1"/>
</dbReference>
<evidence type="ECO:0000313" key="14">
    <source>
        <dbReference type="Proteomes" id="UP001273166"/>
    </source>
</evidence>
<dbReference type="SUPFAM" id="SSF51735">
    <property type="entry name" value="NAD(P)-binding Rossmann-fold domains"/>
    <property type="match status" value="1"/>
</dbReference>
<evidence type="ECO:0000256" key="5">
    <source>
        <dbReference type="ARBA" id="ARBA00022989"/>
    </source>
</evidence>
<keyword evidence="5" id="KW-1133">Transmembrane helix</keyword>
<gene>
    <name evidence="13" type="ORF">B0T15DRAFT_506756</name>
</gene>
<evidence type="ECO:0000256" key="1">
    <source>
        <dbReference type="ARBA" id="ARBA00004141"/>
    </source>
</evidence>
<evidence type="ECO:0000256" key="3">
    <source>
        <dbReference type="ARBA" id="ARBA00022692"/>
    </source>
</evidence>
<dbReference type="EMBL" id="JAUDZG010000001">
    <property type="protein sequence ID" value="KAK3310040.1"/>
    <property type="molecule type" value="Genomic_DNA"/>
</dbReference>
<dbReference type="InterPro" id="IPR036291">
    <property type="entry name" value="NAD(P)-bd_dom_sf"/>
</dbReference>
<dbReference type="GO" id="GO:0052650">
    <property type="term" value="F:all-trans-retinol dehydrogenase (NADP+) activity"/>
    <property type="evidence" value="ECO:0007669"/>
    <property type="project" value="UniProtKB-ARBA"/>
</dbReference>
<evidence type="ECO:0000256" key="7">
    <source>
        <dbReference type="ARBA" id="ARBA00023098"/>
    </source>
</evidence>
<evidence type="ECO:0000256" key="10">
    <source>
        <dbReference type="ARBA" id="ARBA00068717"/>
    </source>
</evidence>
<keyword evidence="14" id="KW-1185">Reference proteome</keyword>
<dbReference type="AlphaFoldDB" id="A0AAJ0M5W3"/>
<accession>A0AAJ0M5W3</accession>
<evidence type="ECO:0000256" key="4">
    <source>
        <dbReference type="ARBA" id="ARBA00022857"/>
    </source>
</evidence>
<evidence type="ECO:0000256" key="8">
    <source>
        <dbReference type="ARBA" id="ARBA00023136"/>
    </source>
</evidence>
<dbReference type="Proteomes" id="UP001273166">
    <property type="component" value="Unassembled WGS sequence"/>
</dbReference>
<proteinExistence type="inferred from homology"/>
<dbReference type="GeneID" id="87886432"/>
<dbReference type="PRINTS" id="PR00081">
    <property type="entry name" value="GDHRDH"/>
</dbReference>
<sequence>MPMHKGFLPREGFKGDTVLKIIRSTALNPKLILPLLLLAKYTKKGENWAILHPKAYSRLKTLLVFGLLRWINNYFSRGVLNNWVSDEYDWTKEIVLITGGAGGIGGQVVQLLAEKGIKVVVLDIQPLTYTAGPTVHYFKCDITSRKALPRTAEQIRLAVGHPTILINNAGVVQGRTILDATEHDIRFTFDVNTLAHYWTAQEFLPHLVRLNHGMVVTVASVAAWVAVPNMVDYAASKAAAQAFHDGLTAELGTRYGAPRVRTVVVNQGYTTTPLFEGYHNDSPFLMPALHPETVAEAIVAQVLSGESGQVILPEFASYALPALAGMPHWYQNRLRKKNQRIMRDFRGRKVVQDVEGFYAEREKEDGTGEERGAGEVGSTVLVGNVLGVMMMMVIELVQGGCILNLIKRAEDGNGQTVDPTLLSPESFRIRVVPIDFNYIKVLYGPWHPTAPAQYPSLVTTGRREDEIYKKVIRNQ</sequence>
<comment type="similarity">
    <text evidence="2 12">Belongs to the short-chain dehydrogenases/reductases (SDR) family.</text>
</comment>
<evidence type="ECO:0000256" key="12">
    <source>
        <dbReference type="RuleBase" id="RU000363"/>
    </source>
</evidence>
<dbReference type="Pfam" id="PF00106">
    <property type="entry name" value="adh_short"/>
    <property type="match status" value="1"/>
</dbReference>
<comment type="caution">
    <text evidence="13">The sequence shown here is derived from an EMBL/GenBank/DDBJ whole genome shotgun (WGS) entry which is preliminary data.</text>
</comment>
<keyword evidence="7" id="KW-0443">Lipid metabolism</keyword>
<dbReference type="Gene3D" id="3.40.50.720">
    <property type="entry name" value="NAD(P)-binding Rossmann-like Domain"/>
    <property type="match status" value="1"/>
</dbReference>
<reference evidence="13" key="1">
    <citation type="journal article" date="2023" name="Mol. Phylogenet. Evol.">
        <title>Genome-scale phylogeny and comparative genomics of the fungal order Sordariales.</title>
        <authorList>
            <person name="Hensen N."/>
            <person name="Bonometti L."/>
            <person name="Westerberg I."/>
            <person name="Brannstrom I.O."/>
            <person name="Guillou S."/>
            <person name="Cros-Aarteil S."/>
            <person name="Calhoun S."/>
            <person name="Haridas S."/>
            <person name="Kuo A."/>
            <person name="Mondo S."/>
            <person name="Pangilinan J."/>
            <person name="Riley R."/>
            <person name="LaButti K."/>
            <person name="Andreopoulos B."/>
            <person name="Lipzen A."/>
            <person name="Chen C."/>
            <person name="Yan M."/>
            <person name="Daum C."/>
            <person name="Ng V."/>
            <person name="Clum A."/>
            <person name="Steindorff A."/>
            <person name="Ohm R.A."/>
            <person name="Martin F."/>
            <person name="Silar P."/>
            <person name="Natvig D.O."/>
            <person name="Lalanne C."/>
            <person name="Gautier V."/>
            <person name="Ament-Velasquez S.L."/>
            <person name="Kruys A."/>
            <person name="Hutchinson M.I."/>
            <person name="Powell A.J."/>
            <person name="Barry K."/>
            <person name="Miller A.N."/>
            <person name="Grigoriev I.V."/>
            <person name="Debuchy R."/>
            <person name="Gladieux P."/>
            <person name="Hiltunen Thoren M."/>
            <person name="Johannesson H."/>
        </authorList>
    </citation>
    <scope>NUCLEOTIDE SEQUENCE</scope>
    <source>
        <strain evidence="13">CBS 333.67</strain>
    </source>
</reference>
<keyword evidence="8" id="KW-0472">Membrane</keyword>
<name>A0AAJ0M5W3_9PEZI</name>
<reference evidence="13" key="2">
    <citation type="submission" date="2023-06" db="EMBL/GenBank/DDBJ databases">
        <authorList>
            <consortium name="Lawrence Berkeley National Laboratory"/>
            <person name="Mondo S.J."/>
            <person name="Hensen N."/>
            <person name="Bonometti L."/>
            <person name="Westerberg I."/>
            <person name="Brannstrom I.O."/>
            <person name="Guillou S."/>
            <person name="Cros-Aarteil S."/>
            <person name="Calhoun S."/>
            <person name="Haridas S."/>
            <person name="Kuo A."/>
            <person name="Pangilinan J."/>
            <person name="Riley R."/>
            <person name="Labutti K."/>
            <person name="Andreopoulos B."/>
            <person name="Lipzen A."/>
            <person name="Chen C."/>
            <person name="Yanf M."/>
            <person name="Daum C."/>
            <person name="Ng V."/>
            <person name="Clum A."/>
            <person name="Steindorff A."/>
            <person name="Ohm R."/>
            <person name="Martin F."/>
            <person name="Silar P."/>
            <person name="Natvig D."/>
            <person name="Lalanne C."/>
            <person name="Gautier V."/>
            <person name="Ament-Velasquez S.L."/>
            <person name="Kruys A."/>
            <person name="Hutchinson M.I."/>
            <person name="Powell A.J."/>
            <person name="Barry K."/>
            <person name="Miller A.N."/>
            <person name="Grigoriev I.V."/>
            <person name="Debuchy R."/>
            <person name="Gladieux P."/>
            <person name="Thoren M.H."/>
            <person name="Johannesson H."/>
        </authorList>
    </citation>
    <scope>NUCLEOTIDE SEQUENCE</scope>
    <source>
        <strain evidence="13">CBS 333.67</strain>
    </source>
</reference>
<evidence type="ECO:0000256" key="9">
    <source>
        <dbReference type="ARBA" id="ARBA00059620"/>
    </source>
</evidence>
<organism evidence="13 14">
    <name type="scientific">Chaetomium strumarium</name>
    <dbReference type="NCBI Taxonomy" id="1170767"/>
    <lineage>
        <taxon>Eukaryota</taxon>
        <taxon>Fungi</taxon>
        <taxon>Dikarya</taxon>
        <taxon>Ascomycota</taxon>
        <taxon>Pezizomycotina</taxon>
        <taxon>Sordariomycetes</taxon>
        <taxon>Sordariomycetidae</taxon>
        <taxon>Sordariales</taxon>
        <taxon>Chaetomiaceae</taxon>
        <taxon>Chaetomium</taxon>
    </lineage>
</organism>
<keyword evidence="4" id="KW-0521">NADP</keyword>
<evidence type="ECO:0000256" key="2">
    <source>
        <dbReference type="ARBA" id="ARBA00006484"/>
    </source>
</evidence>
<dbReference type="RefSeq" id="XP_062725820.1">
    <property type="nucleotide sequence ID" value="XM_062867603.1"/>
</dbReference>
<evidence type="ECO:0000256" key="6">
    <source>
        <dbReference type="ARBA" id="ARBA00023002"/>
    </source>
</evidence>
<protein>
    <recommendedName>
        <fullName evidence="10">Short-chain dehydrogenase/reductase 3</fullName>
    </recommendedName>
    <alternativeName>
        <fullName evidence="11">Retinal short-chain dehydrogenase/reductase 1</fullName>
    </alternativeName>
</protein>
<dbReference type="FunFam" id="3.40.50.720:FF:000131">
    <property type="entry name" value="Short-chain dehydrogenase/reductase 3"/>
    <property type="match status" value="1"/>
</dbReference>
<evidence type="ECO:0000313" key="13">
    <source>
        <dbReference type="EMBL" id="KAK3310040.1"/>
    </source>
</evidence>
<dbReference type="PANTHER" id="PTHR24322">
    <property type="entry name" value="PKSB"/>
    <property type="match status" value="1"/>
</dbReference>
<comment type="function">
    <text evidence="9">Catalyzes the reduction of all-trans-retinal to all-trans-retinol in the presence of NADPH.</text>
</comment>
<dbReference type="InterPro" id="IPR002347">
    <property type="entry name" value="SDR_fam"/>
</dbReference>
<keyword evidence="6" id="KW-0560">Oxidoreductase</keyword>
<dbReference type="PRINTS" id="PR00080">
    <property type="entry name" value="SDRFAMILY"/>
</dbReference>